<feature type="transmembrane region" description="Helical" evidence="2">
    <location>
        <begin position="56"/>
        <end position="73"/>
    </location>
</feature>
<feature type="domain" description="LysM" evidence="3">
    <location>
        <begin position="498"/>
        <end position="547"/>
    </location>
</feature>
<dbReference type="CDD" id="cd00118">
    <property type="entry name" value="LysM"/>
    <property type="match status" value="2"/>
</dbReference>
<feature type="compositionally biased region" description="Low complexity" evidence="1">
    <location>
        <begin position="299"/>
        <end position="318"/>
    </location>
</feature>
<sequence length="660" mass="71746">MKQVGKQISVCLENQKLRLNWKWFRAMTEEKKAEQASEEDWGVEKPKSGIAIETKVGLCLICILLSAFGLVVYQKINRPQEDLAVNSPAEETPESDQSKTESDPFAEGNPEAGTTGQLASQSNGFDTFGNEPDGENSGFSTPQEEQGNPFAEPQPEAQGAGQFAQNAFDNQSEPAQPTEMAANQSDTGFQQFDQPAGASNEFANPAQNEFQNEMPQQPDPAAFDNGQQDPFAGGDQFAQQPAGAAASQTAPQQNEFNVGTESEFAPPAAGADSGLMEQPAGQEFAQTPAANTFQDEPDPFGGAAAQQGQVMQQPQQPAENAFDEFGSSESLNTNQMQNTEEFSEKPAKVNITEISSPSDANAFGDAGFSQSEPQESAAQLENAFGQGQDAVAMDNQQFEQPQASEFSEPNPGQSEERFGNFRPEEFSAQQAESVTTVKRPAAAIDSGTFRDSAMPAEQVPQAQGLFDSPAPVREVSTQEFGSQQQDVFNQQPTVPTGGEYVVQNGENFWTISKKLYGSGRYFQLLAEMNRSRVSDPRKMRPGLKLIAPDQGTIDAEYRARHKATQTMVSEFSGQGGSRKSSKPAGFFISQDGRPMYRVGSSDTLTDISQKHLGRSSRWYQIYQINRQRLQNPNKLQIGAELQLPYDASRVSLVPGKSSSR</sequence>
<reference evidence="4 5" key="1">
    <citation type="submission" date="2019-03" db="EMBL/GenBank/DDBJ databases">
        <title>Deep-cultivation of Planctomycetes and their phenomic and genomic characterization uncovers novel biology.</title>
        <authorList>
            <person name="Wiegand S."/>
            <person name="Jogler M."/>
            <person name="Boedeker C."/>
            <person name="Pinto D."/>
            <person name="Vollmers J."/>
            <person name="Rivas-Marin E."/>
            <person name="Kohn T."/>
            <person name="Peeters S.H."/>
            <person name="Heuer A."/>
            <person name="Rast P."/>
            <person name="Oberbeckmann S."/>
            <person name="Bunk B."/>
            <person name="Jeske O."/>
            <person name="Meyerdierks A."/>
            <person name="Storesund J.E."/>
            <person name="Kallscheuer N."/>
            <person name="Luecker S."/>
            <person name="Lage O.M."/>
            <person name="Pohl T."/>
            <person name="Merkel B.J."/>
            <person name="Hornburger P."/>
            <person name="Mueller R.-W."/>
            <person name="Bruemmer F."/>
            <person name="Labrenz M."/>
            <person name="Spormann A.M."/>
            <person name="Op den Camp H."/>
            <person name="Overmann J."/>
            <person name="Amann R."/>
            <person name="Jetten M.S.M."/>
            <person name="Mascher T."/>
            <person name="Medema M.H."/>
            <person name="Devos D.P."/>
            <person name="Kaster A.-K."/>
            <person name="Ovreas L."/>
            <person name="Rohde M."/>
            <person name="Galperin M.Y."/>
            <person name="Jogler C."/>
        </authorList>
    </citation>
    <scope>NUCLEOTIDE SEQUENCE [LARGE SCALE GENOMIC DNA]</scope>
    <source>
        <strain evidence="4 5">Enr17</strain>
    </source>
</reference>
<feature type="compositionally biased region" description="Polar residues" evidence="1">
    <location>
        <begin position="368"/>
        <end position="379"/>
    </location>
</feature>
<dbReference type="KEGG" id="gfm:Enr17x_22250"/>
<feature type="compositionally biased region" description="Polar residues" evidence="1">
    <location>
        <begin position="112"/>
        <end position="125"/>
    </location>
</feature>
<evidence type="ECO:0000256" key="2">
    <source>
        <dbReference type="SAM" id="Phobius"/>
    </source>
</evidence>
<keyword evidence="2" id="KW-1133">Transmembrane helix</keyword>
<feature type="compositionally biased region" description="Polar residues" evidence="1">
    <location>
        <begin position="169"/>
        <end position="193"/>
    </location>
</feature>
<accession>A0A518IAR2</accession>
<dbReference type="SMART" id="SM00257">
    <property type="entry name" value="LysM"/>
    <property type="match status" value="2"/>
</dbReference>
<evidence type="ECO:0000259" key="3">
    <source>
        <dbReference type="PROSITE" id="PS51782"/>
    </source>
</evidence>
<dbReference type="PANTHER" id="PTHR34700:SF4">
    <property type="entry name" value="PHAGE-LIKE ELEMENT PBSX PROTEIN XKDP"/>
    <property type="match status" value="1"/>
</dbReference>
<proteinExistence type="predicted"/>
<dbReference type="Pfam" id="PF01476">
    <property type="entry name" value="LysM"/>
    <property type="match status" value="2"/>
</dbReference>
<feature type="domain" description="LysM" evidence="3">
    <location>
        <begin position="594"/>
        <end position="643"/>
    </location>
</feature>
<protein>
    <submittedName>
        <fullName evidence="4">LysM domain/BON superfamily protein</fullName>
    </submittedName>
</protein>
<feature type="compositionally biased region" description="Polar residues" evidence="1">
    <location>
        <begin position="284"/>
        <end position="294"/>
    </location>
</feature>
<keyword evidence="2" id="KW-0472">Membrane</keyword>
<organism evidence="4 5">
    <name type="scientific">Gimesia fumaroli</name>
    <dbReference type="NCBI Taxonomy" id="2527976"/>
    <lineage>
        <taxon>Bacteria</taxon>
        <taxon>Pseudomonadati</taxon>
        <taxon>Planctomycetota</taxon>
        <taxon>Planctomycetia</taxon>
        <taxon>Planctomycetales</taxon>
        <taxon>Planctomycetaceae</taxon>
        <taxon>Gimesia</taxon>
    </lineage>
</organism>
<dbReference type="InterPro" id="IPR036779">
    <property type="entry name" value="LysM_dom_sf"/>
</dbReference>
<evidence type="ECO:0000256" key="1">
    <source>
        <dbReference type="SAM" id="MobiDB-lite"/>
    </source>
</evidence>
<name>A0A518IAR2_9PLAN</name>
<dbReference type="Gene3D" id="3.10.350.10">
    <property type="entry name" value="LysM domain"/>
    <property type="match status" value="2"/>
</dbReference>
<dbReference type="AlphaFoldDB" id="A0A518IAR2"/>
<gene>
    <name evidence="4" type="ORF">Enr17x_22250</name>
</gene>
<keyword evidence="2" id="KW-0812">Transmembrane</keyword>
<feature type="compositionally biased region" description="Polar residues" evidence="1">
    <location>
        <begin position="327"/>
        <end position="340"/>
    </location>
</feature>
<feature type="compositionally biased region" description="Basic and acidic residues" evidence="1">
    <location>
        <begin position="414"/>
        <end position="425"/>
    </location>
</feature>
<dbReference type="Proteomes" id="UP000318313">
    <property type="component" value="Chromosome"/>
</dbReference>
<keyword evidence="5" id="KW-1185">Reference proteome</keyword>
<dbReference type="PROSITE" id="PS51782">
    <property type="entry name" value="LYSM"/>
    <property type="match status" value="2"/>
</dbReference>
<feature type="compositionally biased region" description="Polar residues" evidence="1">
    <location>
        <begin position="394"/>
        <end position="413"/>
    </location>
</feature>
<dbReference type="InterPro" id="IPR018392">
    <property type="entry name" value="LysM"/>
</dbReference>
<feature type="compositionally biased region" description="Polar residues" evidence="1">
    <location>
        <begin position="427"/>
        <end position="436"/>
    </location>
</feature>
<feature type="compositionally biased region" description="Polar residues" evidence="1">
    <location>
        <begin position="201"/>
        <end position="215"/>
    </location>
</feature>
<dbReference type="PANTHER" id="PTHR34700">
    <property type="entry name" value="POTASSIUM BINDING PROTEIN KBP"/>
    <property type="match status" value="1"/>
</dbReference>
<feature type="compositionally biased region" description="Polar residues" evidence="1">
    <location>
        <begin position="246"/>
        <end position="260"/>
    </location>
</feature>
<feature type="compositionally biased region" description="Polar residues" evidence="1">
    <location>
        <begin position="137"/>
        <end position="146"/>
    </location>
</feature>
<feature type="region of interest" description="Disordered" evidence="1">
    <location>
        <begin position="84"/>
        <end position="437"/>
    </location>
</feature>
<dbReference type="OrthoDB" id="9800780at2"/>
<dbReference type="InterPro" id="IPR052196">
    <property type="entry name" value="Bact_Kbp"/>
</dbReference>
<evidence type="ECO:0000313" key="5">
    <source>
        <dbReference type="Proteomes" id="UP000318313"/>
    </source>
</evidence>
<dbReference type="EMBL" id="CP037452">
    <property type="protein sequence ID" value="QDV50187.1"/>
    <property type="molecule type" value="Genomic_DNA"/>
</dbReference>
<evidence type="ECO:0000313" key="4">
    <source>
        <dbReference type="EMBL" id="QDV50187.1"/>
    </source>
</evidence>
<feature type="compositionally biased region" description="Low complexity" evidence="1">
    <location>
        <begin position="157"/>
        <end position="168"/>
    </location>
</feature>